<keyword evidence="5" id="KW-1003">Cell membrane</keyword>
<keyword evidence="13" id="KW-0902">Two-component regulatory system</keyword>
<accession>A0A5M6CWZ3</accession>
<feature type="transmembrane region" description="Helical" evidence="15">
    <location>
        <begin position="142"/>
        <end position="164"/>
    </location>
</feature>
<dbReference type="Pfam" id="PF00512">
    <property type="entry name" value="HisKA"/>
    <property type="match status" value="1"/>
</dbReference>
<dbReference type="SMART" id="SM00388">
    <property type="entry name" value="HisKA"/>
    <property type="match status" value="1"/>
</dbReference>
<dbReference type="SUPFAM" id="SSF55785">
    <property type="entry name" value="PYP-like sensor domain (PAS domain)"/>
    <property type="match status" value="1"/>
</dbReference>
<evidence type="ECO:0000256" key="15">
    <source>
        <dbReference type="SAM" id="Phobius"/>
    </source>
</evidence>
<gene>
    <name evidence="19" type="ORF">F0460_03590</name>
</gene>
<name>A0A5M6CWZ3_9FLAO</name>
<dbReference type="CDD" id="cd00130">
    <property type="entry name" value="PAS"/>
    <property type="match status" value="1"/>
</dbReference>
<dbReference type="PRINTS" id="PR00344">
    <property type="entry name" value="BCTRLSENSOR"/>
</dbReference>
<dbReference type="GO" id="GO:0006355">
    <property type="term" value="P:regulation of DNA-templated transcription"/>
    <property type="evidence" value="ECO:0007669"/>
    <property type="project" value="InterPro"/>
</dbReference>
<dbReference type="AlphaFoldDB" id="A0A5M6CWZ3"/>
<evidence type="ECO:0000256" key="6">
    <source>
        <dbReference type="ARBA" id="ARBA00022553"/>
    </source>
</evidence>
<comment type="caution">
    <text evidence="19">The sequence shown here is derived from an EMBL/GenBank/DDBJ whole genome shotgun (WGS) entry which is preliminary data.</text>
</comment>
<dbReference type="InterPro" id="IPR036097">
    <property type="entry name" value="HisK_dim/P_sf"/>
</dbReference>
<reference evidence="19 20" key="1">
    <citation type="submission" date="2019-09" db="EMBL/GenBank/DDBJ databases">
        <title>Genome sequence and assembly of Flavobacterium sp.</title>
        <authorList>
            <person name="Chhetri G."/>
        </authorList>
    </citation>
    <scope>NUCLEOTIDE SEQUENCE [LARGE SCALE GENOMIC DNA]</scope>
    <source>
        <strain evidence="19 20">SNL9</strain>
    </source>
</reference>
<evidence type="ECO:0000256" key="13">
    <source>
        <dbReference type="ARBA" id="ARBA00023012"/>
    </source>
</evidence>
<dbReference type="InterPro" id="IPR050351">
    <property type="entry name" value="BphY/WalK/GraS-like"/>
</dbReference>
<evidence type="ECO:0000256" key="4">
    <source>
        <dbReference type="ARBA" id="ARBA00012438"/>
    </source>
</evidence>
<evidence type="ECO:0000256" key="7">
    <source>
        <dbReference type="ARBA" id="ARBA00022679"/>
    </source>
</evidence>
<evidence type="ECO:0000256" key="3">
    <source>
        <dbReference type="ARBA" id="ARBA00004236"/>
    </source>
</evidence>
<dbReference type="Pfam" id="PF00989">
    <property type="entry name" value="PAS"/>
    <property type="match status" value="1"/>
</dbReference>
<dbReference type="PROSITE" id="PS50885">
    <property type="entry name" value="HAMP"/>
    <property type="match status" value="1"/>
</dbReference>
<dbReference type="NCBIfam" id="TIGR00229">
    <property type="entry name" value="sensory_box"/>
    <property type="match status" value="1"/>
</dbReference>
<dbReference type="PANTHER" id="PTHR42878">
    <property type="entry name" value="TWO-COMPONENT HISTIDINE KINASE"/>
    <property type="match status" value="1"/>
</dbReference>
<dbReference type="PANTHER" id="PTHR42878:SF7">
    <property type="entry name" value="SENSOR HISTIDINE KINASE GLRK"/>
    <property type="match status" value="1"/>
</dbReference>
<proteinExistence type="predicted"/>
<evidence type="ECO:0000256" key="8">
    <source>
        <dbReference type="ARBA" id="ARBA00022692"/>
    </source>
</evidence>
<evidence type="ECO:0000256" key="14">
    <source>
        <dbReference type="ARBA" id="ARBA00023136"/>
    </source>
</evidence>
<dbReference type="Gene3D" id="6.10.340.10">
    <property type="match status" value="1"/>
</dbReference>
<feature type="domain" description="PAS" evidence="17">
    <location>
        <begin position="227"/>
        <end position="311"/>
    </location>
</feature>
<dbReference type="InterPro" id="IPR036890">
    <property type="entry name" value="HATPase_C_sf"/>
</dbReference>
<keyword evidence="11" id="KW-0067">ATP-binding</keyword>
<dbReference type="SMART" id="SM00387">
    <property type="entry name" value="HATPase_c"/>
    <property type="match status" value="1"/>
</dbReference>
<dbReference type="Pfam" id="PF02518">
    <property type="entry name" value="HATPase_c"/>
    <property type="match status" value="1"/>
</dbReference>
<evidence type="ECO:0000256" key="5">
    <source>
        <dbReference type="ARBA" id="ARBA00022475"/>
    </source>
</evidence>
<evidence type="ECO:0000313" key="20">
    <source>
        <dbReference type="Proteomes" id="UP000325141"/>
    </source>
</evidence>
<dbReference type="GO" id="GO:0005886">
    <property type="term" value="C:plasma membrane"/>
    <property type="evidence" value="ECO:0007669"/>
    <property type="project" value="UniProtKB-SubCell"/>
</dbReference>
<dbReference type="SUPFAM" id="SSF55874">
    <property type="entry name" value="ATPase domain of HSP90 chaperone/DNA topoisomerase II/histidine kinase"/>
    <property type="match status" value="1"/>
</dbReference>
<dbReference type="PROSITE" id="PS50112">
    <property type="entry name" value="PAS"/>
    <property type="match status" value="1"/>
</dbReference>
<dbReference type="InterPro" id="IPR003594">
    <property type="entry name" value="HATPase_dom"/>
</dbReference>
<dbReference type="SMART" id="SM00304">
    <property type="entry name" value="HAMP"/>
    <property type="match status" value="1"/>
</dbReference>
<dbReference type="Gene3D" id="1.10.287.130">
    <property type="match status" value="1"/>
</dbReference>
<keyword evidence="6" id="KW-0597">Phosphoprotein</keyword>
<dbReference type="Pfam" id="PF00672">
    <property type="entry name" value="HAMP"/>
    <property type="match status" value="1"/>
</dbReference>
<evidence type="ECO:0000259" key="17">
    <source>
        <dbReference type="PROSITE" id="PS50112"/>
    </source>
</evidence>
<evidence type="ECO:0000313" key="19">
    <source>
        <dbReference type="EMBL" id="KAA5537759.1"/>
    </source>
</evidence>
<sequence>MKIKTKLISGVGLLFALIILLSTMGIFYVNALKRDTNNILVANYNTLEYSRNMLLALEKIATDRDALSVFEKNLDSQKQNVTENGEQQATADIVDHFNNLKLNPADSLLTSRIREDIAELMRLNMEAIERKSSIADATADNAVLWISVIGTACFLIAFVLLVNLPGNIANPIRELTESIKQIANQNYCERVHFQDHNEFGELAKSFNTMAEKLEEYSESKLDKIIKGKKRIEALINNMHDPVIGIDEDKKVLFANEEALKISGLKTENFIGKQIQDIAVNNDLIRDLIKDLIHPDLKKENENSLKIFANGKESYFEKEIIDINIIPTGEQQSQLIGHVIMLRNITLFKELDLAKTNFIGTVSHEFKTPISSMKMSLQLLENENVGSLNKEQKQLLESITEDTDRLLKITSELLNLAQVESGNMQLNISAVNTADIVRHTLKATKTQAEQKNIKIAISIEDHLPEIQADSQKTTWVLINLLSNAIRYSYDNSVVHLSLIKENNNVKFLVKDSGTGISEKYQNKIFERYFRVPGTQKEGTGLGLAICKEFIEAQGGSIEVVSEPGTGSTFSFTITSTENI</sequence>
<dbReference type="InterPro" id="IPR000014">
    <property type="entry name" value="PAS"/>
</dbReference>
<dbReference type="InterPro" id="IPR003660">
    <property type="entry name" value="HAMP_dom"/>
</dbReference>
<dbReference type="GO" id="GO:0000155">
    <property type="term" value="F:phosphorelay sensor kinase activity"/>
    <property type="evidence" value="ECO:0007669"/>
    <property type="project" value="InterPro"/>
</dbReference>
<dbReference type="InterPro" id="IPR004358">
    <property type="entry name" value="Sig_transdc_His_kin-like_C"/>
</dbReference>
<keyword evidence="9" id="KW-0547">Nucleotide-binding</keyword>
<dbReference type="InterPro" id="IPR005467">
    <property type="entry name" value="His_kinase_dom"/>
</dbReference>
<feature type="domain" description="HAMP" evidence="18">
    <location>
        <begin position="166"/>
        <end position="218"/>
    </location>
</feature>
<dbReference type="Proteomes" id="UP000325141">
    <property type="component" value="Unassembled WGS sequence"/>
</dbReference>
<dbReference type="GO" id="GO:0007234">
    <property type="term" value="P:osmosensory signaling via phosphorelay pathway"/>
    <property type="evidence" value="ECO:0007669"/>
    <property type="project" value="TreeGrafter"/>
</dbReference>
<dbReference type="PROSITE" id="PS50109">
    <property type="entry name" value="HIS_KIN"/>
    <property type="match status" value="1"/>
</dbReference>
<dbReference type="CDD" id="cd06225">
    <property type="entry name" value="HAMP"/>
    <property type="match status" value="1"/>
</dbReference>
<comment type="subcellular location">
    <subcellularLocation>
        <location evidence="3">Cell membrane</location>
    </subcellularLocation>
    <subcellularLocation>
        <location evidence="2">Membrane</location>
        <topology evidence="2">Multi-pass membrane protein</topology>
    </subcellularLocation>
</comment>
<dbReference type="Gene3D" id="3.30.565.10">
    <property type="entry name" value="Histidine kinase-like ATPase, C-terminal domain"/>
    <property type="match status" value="1"/>
</dbReference>
<comment type="catalytic activity">
    <reaction evidence="1">
        <text>ATP + protein L-histidine = ADP + protein N-phospho-L-histidine.</text>
        <dbReference type="EC" id="2.7.13.3"/>
    </reaction>
</comment>
<evidence type="ECO:0000256" key="10">
    <source>
        <dbReference type="ARBA" id="ARBA00022777"/>
    </source>
</evidence>
<dbReference type="InterPro" id="IPR013767">
    <property type="entry name" value="PAS_fold"/>
</dbReference>
<keyword evidence="20" id="KW-1185">Reference proteome</keyword>
<evidence type="ECO:0000259" key="18">
    <source>
        <dbReference type="PROSITE" id="PS50885"/>
    </source>
</evidence>
<organism evidence="19 20">
    <name type="scientific">Paenimyroides baculatum</name>
    <dbReference type="NCBI Taxonomy" id="2608000"/>
    <lineage>
        <taxon>Bacteria</taxon>
        <taxon>Pseudomonadati</taxon>
        <taxon>Bacteroidota</taxon>
        <taxon>Flavobacteriia</taxon>
        <taxon>Flavobacteriales</taxon>
        <taxon>Flavobacteriaceae</taxon>
        <taxon>Paenimyroides</taxon>
    </lineage>
</organism>
<evidence type="ECO:0000259" key="16">
    <source>
        <dbReference type="PROSITE" id="PS50109"/>
    </source>
</evidence>
<dbReference type="FunFam" id="3.30.565.10:FF:000023">
    <property type="entry name" value="PAS domain-containing sensor histidine kinase"/>
    <property type="match status" value="1"/>
</dbReference>
<dbReference type="SUPFAM" id="SSF47384">
    <property type="entry name" value="Homodimeric domain of signal transducing histidine kinase"/>
    <property type="match status" value="1"/>
</dbReference>
<keyword evidence="12 15" id="KW-1133">Transmembrane helix</keyword>
<dbReference type="GO" id="GO:0030295">
    <property type="term" value="F:protein kinase activator activity"/>
    <property type="evidence" value="ECO:0007669"/>
    <property type="project" value="TreeGrafter"/>
</dbReference>
<dbReference type="Gene3D" id="3.30.450.20">
    <property type="entry name" value="PAS domain"/>
    <property type="match status" value="1"/>
</dbReference>
<dbReference type="CDD" id="cd00082">
    <property type="entry name" value="HisKA"/>
    <property type="match status" value="1"/>
</dbReference>
<dbReference type="SUPFAM" id="SSF158472">
    <property type="entry name" value="HAMP domain-like"/>
    <property type="match status" value="1"/>
</dbReference>
<dbReference type="GO" id="GO:0000156">
    <property type="term" value="F:phosphorelay response regulator activity"/>
    <property type="evidence" value="ECO:0007669"/>
    <property type="project" value="TreeGrafter"/>
</dbReference>
<evidence type="ECO:0000256" key="11">
    <source>
        <dbReference type="ARBA" id="ARBA00022840"/>
    </source>
</evidence>
<dbReference type="GO" id="GO:0005524">
    <property type="term" value="F:ATP binding"/>
    <property type="evidence" value="ECO:0007669"/>
    <property type="project" value="UniProtKB-KW"/>
</dbReference>
<evidence type="ECO:0000256" key="12">
    <source>
        <dbReference type="ARBA" id="ARBA00022989"/>
    </source>
</evidence>
<dbReference type="InterPro" id="IPR035965">
    <property type="entry name" value="PAS-like_dom_sf"/>
</dbReference>
<dbReference type="EC" id="2.7.13.3" evidence="4"/>
<keyword evidence="7" id="KW-0808">Transferase</keyword>
<evidence type="ECO:0000256" key="1">
    <source>
        <dbReference type="ARBA" id="ARBA00000085"/>
    </source>
</evidence>
<evidence type="ECO:0000256" key="2">
    <source>
        <dbReference type="ARBA" id="ARBA00004141"/>
    </source>
</evidence>
<keyword evidence="10 19" id="KW-0418">Kinase</keyword>
<keyword evidence="8 15" id="KW-0812">Transmembrane</keyword>
<dbReference type="RefSeq" id="WP_150010339.1">
    <property type="nucleotide sequence ID" value="NZ_VWSG01000002.1"/>
</dbReference>
<dbReference type="InterPro" id="IPR003661">
    <property type="entry name" value="HisK_dim/P_dom"/>
</dbReference>
<dbReference type="SMART" id="SM00091">
    <property type="entry name" value="PAS"/>
    <property type="match status" value="1"/>
</dbReference>
<dbReference type="EMBL" id="VWSG01000002">
    <property type="protein sequence ID" value="KAA5537759.1"/>
    <property type="molecule type" value="Genomic_DNA"/>
</dbReference>
<protein>
    <recommendedName>
        <fullName evidence="4">histidine kinase</fullName>
        <ecNumber evidence="4">2.7.13.3</ecNumber>
    </recommendedName>
</protein>
<evidence type="ECO:0000256" key="9">
    <source>
        <dbReference type="ARBA" id="ARBA00022741"/>
    </source>
</evidence>
<feature type="domain" description="Histidine kinase" evidence="16">
    <location>
        <begin position="360"/>
        <end position="576"/>
    </location>
</feature>
<keyword evidence="14 15" id="KW-0472">Membrane</keyword>
<feature type="transmembrane region" description="Helical" evidence="15">
    <location>
        <begin position="7"/>
        <end position="29"/>
    </location>
</feature>